<dbReference type="Proteomes" id="UP001139068">
    <property type="component" value="Unassembled WGS sequence"/>
</dbReference>
<evidence type="ECO:0000313" key="2">
    <source>
        <dbReference type="Proteomes" id="UP001139068"/>
    </source>
</evidence>
<organism evidence="1 2">
    <name type="scientific">Candidatus Mycolicibacterium alkanivorans</name>
    <dbReference type="NCBI Taxonomy" id="2954114"/>
    <lineage>
        <taxon>Bacteria</taxon>
        <taxon>Bacillati</taxon>
        <taxon>Actinomycetota</taxon>
        <taxon>Actinomycetes</taxon>
        <taxon>Mycobacteriales</taxon>
        <taxon>Mycobacteriaceae</taxon>
        <taxon>Mycolicibacterium</taxon>
    </lineage>
</organism>
<gene>
    <name evidence="1" type="ORF">K9U37_14395</name>
</gene>
<protein>
    <submittedName>
        <fullName evidence="1">Uncharacterized protein</fullName>
    </submittedName>
</protein>
<dbReference type="EMBL" id="JAIVFL010000001">
    <property type="protein sequence ID" value="MCI4675993.1"/>
    <property type="molecule type" value="Genomic_DNA"/>
</dbReference>
<proteinExistence type="predicted"/>
<dbReference type="RefSeq" id="WP_243072238.1">
    <property type="nucleotide sequence ID" value="NZ_JAIVFL010000001.1"/>
</dbReference>
<keyword evidence="2" id="KW-1185">Reference proteome</keyword>
<sequence length="62" mass="6968">MALPVKHGVVRGVVLDTGVPASASMTVHFRRIGRRAGRAVEVVEHRRGMGRRSRGQRHRRDE</sequence>
<accession>A0ABS9YZ46</accession>
<evidence type="ECO:0000313" key="1">
    <source>
        <dbReference type="EMBL" id="MCI4675993.1"/>
    </source>
</evidence>
<comment type="caution">
    <text evidence="1">The sequence shown here is derived from an EMBL/GenBank/DDBJ whole genome shotgun (WGS) entry which is preliminary data.</text>
</comment>
<name>A0ABS9YZ46_9MYCO</name>
<reference evidence="1" key="1">
    <citation type="journal article" date="2022" name="ISME J.">
        <title>Identification of active gaseous-alkane degraders at natural gas seeps.</title>
        <authorList>
            <person name="Farhan Ul Haque M."/>
            <person name="Hernandez M."/>
            <person name="Crombie A.T."/>
            <person name="Murrell J.C."/>
        </authorList>
    </citation>
    <scope>NUCLEOTIDE SEQUENCE</scope>
    <source>
        <strain evidence="1">ANDR5</strain>
    </source>
</reference>